<dbReference type="Pfam" id="PF13290">
    <property type="entry name" value="CHB_HEX_C_1"/>
    <property type="match status" value="1"/>
</dbReference>
<keyword evidence="1" id="KW-0732">Signal</keyword>
<sequence>MNKLLRNAFVAVLAMVGTSVYAQTVVTFLPNETKGTTDANTTPDKMEKGGITIESTDAAFNANGNKHYRFYQNSKTTITSTIGNITKVEFTCATEGKKYDSNGFEGEGYTSTEDKKHGTWTGNAATIEFTAKYQVRATEIIVTVGAANPTALAAPSIDGVTPFTGKTTVTLSAAEGTKIYYTTNNEVPTTASTMYSAPFELTATATVKAIAVKDGKQSSVAEKTFTKEELSVVNSIAEFKAIGKNKSAILKLTNAKVLYAWTSNNGNTSVYVRDNSGAILFYKHTLGLKANEDLNGEIAGQYTEYNATPELLEIAGVTTIDKLNHVDGAVAEPKAITPATAADNLCDLVKLSKVKITTEDSKKYYIEDGEKKVQVYNGFHLTEFDDMTKFAATEEYDVVGIVASVYKGIPSINLIKVEKSSTTGIDTIKATQNENAPIYNLAGQRVGKNYKGVVIQNGKKFIKK</sequence>
<dbReference type="InterPro" id="IPR059177">
    <property type="entry name" value="GH29D-like_dom"/>
</dbReference>
<proteinExistence type="predicted"/>
<organism evidence="3 4">
    <name type="scientific">Prevotella aurantiaca</name>
    <dbReference type="NCBI Taxonomy" id="596085"/>
    <lineage>
        <taxon>Bacteria</taxon>
        <taxon>Pseudomonadati</taxon>
        <taxon>Bacteroidota</taxon>
        <taxon>Bacteroidia</taxon>
        <taxon>Bacteroidales</taxon>
        <taxon>Prevotellaceae</taxon>
        <taxon>Prevotella</taxon>
    </lineage>
</organism>
<feature type="signal peptide" evidence="1">
    <location>
        <begin position="1"/>
        <end position="22"/>
    </location>
</feature>
<comment type="caution">
    <text evidence="3">The sequence shown here is derived from an EMBL/GenBank/DDBJ whole genome shotgun (WGS) entry which is preliminary data.</text>
</comment>
<name>A0A930MZJ8_9BACT</name>
<reference evidence="3" key="1">
    <citation type="submission" date="2020-04" db="EMBL/GenBank/DDBJ databases">
        <title>Deep metagenomics examines the oral microbiome during advanced dental caries in children, revealing novel taxa and co-occurrences with host molecules.</title>
        <authorList>
            <person name="Baker J.L."/>
            <person name="Morton J.T."/>
            <person name="Dinis M."/>
            <person name="Alvarez R."/>
            <person name="Tran N.C."/>
            <person name="Knight R."/>
            <person name="Edlund A."/>
        </authorList>
    </citation>
    <scope>NUCLEOTIDE SEQUENCE</scope>
    <source>
        <strain evidence="3">JCVI_44_bin.5</strain>
    </source>
</reference>
<protein>
    <submittedName>
        <fullName evidence="3">Chitobiase/beta-hexosaminidase C-terminal domain-containing protein</fullName>
    </submittedName>
</protein>
<evidence type="ECO:0000256" key="1">
    <source>
        <dbReference type="SAM" id="SignalP"/>
    </source>
</evidence>
<dbReference type="EMBL" id="JABZSJ010000024">
    <property type="protein sequence ID" value="MBF1384308.1"/>
    <property type="molecule type" value="Genomic_DNA"/>
</dbReference>
<gene>
    <name evidence="3" type="ORF">HXN26_05570</name>
</gene>
<evidence type="ECO:0000313" key="4">
    <source>
        <dbReference type="Proteomes" id="UP000771736"/>
    </source>
</evidence>
<dbReference type="AlphaFoldDB" id="A0A930MZJ8"/>
<accession>A0A930MZJ8</accession>
<feature type="chain" id="PRO_5037335070" evidence="1">
    <location>
        <begin position="23"/>
        <end position="464"/>
    </location>
</feature>
<dbReference type="RefSeq" id="WP_273159449.1">
    <property type="nucleotide sequence ID" value="NZ_JABZSJ010000024.1"/>
</dbReference>
<feature type="domain" description="GH29D-like beta-sandwich" evidence="2">
    <location>
        <begin position="163"/>
        <end position="219"/>
    </location>
</feature>
<dbReference type="Proteomes" id="UP000771736">
    <property type="component" value="Unassembled WGS sequence"/>
</dbReference>
<evidence type="ECO:0000259" key="2">
    <source>
        <dbReference type="Pfam" id="PF13290"/>
    </source>
</evidence>
<evidence type="ECO:0000313" key="3">
    <source>
        <dbReference type="EMBL" id="MBF1384308.1"/>
    </source>
</evidence>